<reference evidence="2 3" key="1">
    <citation type="submission" date="2017-12" db="EMBL/GenBank/DDBJ databases">
        <title>Hemimetabolous genomes reveal molecular basis of termite eusociality.</title>
        <authorList>
            <person name="Harrison M.C."/>
            <person name="Jongepier E."/>
            <person name="Robertson H.M."/>
            <person name="Arning N."/>
            <person name="Bitard-Feildel T."/>
            <person name="Chao H."/>
            <person name="Childers C.P."/>
            <person name="Dinh H."/>
            <person name="Doddapaneni H."/>
            <person name="Dugan S."/>
            <person name="Gowin J."/>
            <person name="Greiner C."/>
            <person name="Han Y."/>
            <person name="Hu H."/>
            <person name="Hughes D.S.T."/>
            <person name="Huylmans A.-K."/>
            <person name="Kemena C."/>
            <person name="Kremer L.P.M."/>
            <person name="Lee S.L."/>
            <person name="Lopez-Ezquerra A."/>
            <person name="Mallet L."/>
            <person name="Monroy-Kuhn J.M."/>
            <person name="Moser A."/>
            <person name="Murali S.C."/>
            <person name="Muzny D.M."/>
            <person name="Otani S."/>
            <person name="Piulachs M.-D."/>
            <person name="Poelchau M."/>
            <person name="Qu J."/>
            <person name="Schaub F."/>
            <person name="Wada-Katsumata A."/>
            <person name="Worley K.C."/>
            <person name="Xie Q."/>
            <person name="Ylla G."/>
            <person name="Poulsen M."/>
            <person name="Gibbs R.A."/>
            <person name="Schal C."/>
            <person name="Richards S."/>
            <person name="Belles X."/>
            <person name="Korb J."/>
            <person name="Bornberg-Bauer E."/>
        </authorList>
    </citation>
    <scope>NUCLEOTIDE SEQUENCE [LARGE SCALE GENOMIC DNA]</scope>
    <source>
        <tissue evidence="2">Whole body</tissue>
    </source>
</reference>
<gene>
    <name evidence="2" type="ORF">B7P43_G17882</name>
</gene>
<sequence length="252" mass="30422">MTSNRYRAGTVRETLQIFSKKILQRAPYMRRTKPKRRIYTGKAPGDWRRHQLDYILVKHRFRNSVKDVKTLPGADIDSDHNLLVAKFRTRLKKIIGFRKRRPRWDLEKLYAQRQSVQETLEEKLGAIEGESGNAEAQWNNIKEYMLDTISDLVGKFEKIARKPWVTQEMMNKMEERRKWKNVNNEEGRRKYRRLRNELKRATDRAKKEYLEKICNEIIEFQRTRRYDLMYMKTKELGWKENHGIQNVGIDDS</sequence>
<comment type="caution">
    <text evidence="2">The sequence shown here is derived from an EMBL/GenBank/DDBJ whole genome shotgun (WGS) entry which is preliminary data.</text>
</comment>
<dbReference type="Proteomes" id="UP000235965">
    <property type="component" value="Unassembled WGS sequence"/>
</dbReference>
<keyword evidence="3" id="KW-1185">Reference proteome</keyword>
<dbReference type="STRING" id="105785.A0A2J7R944"/>
<dbReference type="Gene3D" id="3.60.10.10">
    <property type="entry name" value="Endonuclease/exonuclease/phosphatase"/>
    <property type="match status" value="1"/>
</dbReference>
<evidence type="ECO:0000256" key="1">
    <source>
        <dbReference type="SAM" id="Coils"/>
    </source>
</evidence>
<evidence type="ECO:0000313" key="3">
    <source>
        <dbReference type="Proteomes" id="UP000235965"/>
    </source>
</evidence>
<keyword evidence="1" id="KW-0175">Coiled coil</keyword>
<evidence type="ECO:0000313" key="2">
    <source>
        <dbReference type="EMBL" id="PNF37358.1"/>
    </source>
</evidence>
<dbReference type="SUPFAM" id="SSF56219">
    <property type="entry name" value="DNase I-like"/>
    <property type="match status" value="1"/>
</dbReference>
<dbReference type="EMBL" id="NEVH01006671">
    <property type="protein sequence ID" value="PNF37358.1"/>
    <property type="molecule type" value="Genomic_DNA"/>
</dbReference>
<dbReference type="InParanoid" id="A0A2J7R944"/>
<dbReference type="InterPro" id="IPR036691">
    <property type="entry name" value="Endo/exonu/phosph_ase_sf"/>
</dbReference>
<name>A0A2J7R944_9NEOP</name>
<organism evidence="2 3">
    <name type="scientific">Cryptotermes secundus</name>
    <dbReference type="NCBI Taxonomy" id="105785"/>
    <lineage>
        <taxon>Eukaryota</taxon>
        <taxon>Metazoa</taxon>
        <taxon>Ecdysozoa</taxon>
        <taxon>Arthropoda</taxon>
        <taxon>Hexapoda</taxon>
        <taxon>Insecta</taxon>
        <taxon>Pterygota</taxon>
        <taxon>Neoptera</taxon>
        <taxon>Polyneoptera</taxon>
        <taxon>Dictyoptera</taxon>
        <taxon>Blattodea</taxon>
        <taxon>Blattoidea</taxon>
        <taxon>Termitoidae</taxon>
        <taxon>Kalotermitidae</taxon>
        <taxon>Cryptotermitinae</taxon>
        <taxon>Cryptotermes</taxon>
    </lineage>
</organism>
<feature type="coiled-coil region" evidence="1">
    <location>
        <begin position="184"/>
        <end position="211"/>
    </location>
</feature>
<evidence type="ECO:0008006" key="4">
    <source>
        <dbReference type="Google" id="ProtNLM"/>
    </source>
</evidence>
<protein>
    <recommendedName>
        <fullName evidence="4">Endonuclease/exonuclease/phosphatase domain-containing protein</fullName>
    </recommendedName>
</protein>
<proteinExistence type="predicted"/>
<dbReference type="AlphaFoldDB" id="A0A2J7R944"/>
<accession>A0A2J7R944</accession>